<sequence>MKALQELAVQYGKPVQRILEEAVLKKLATRGEQQWNLHQKWYAICHPITDNEGVKEYHLRQKEHYVTHSDEEEHAALWQDIREHGNVILHSLKKPENSLQKEYKEINPSASVPILDFDVDANVEDPALNTDQELEWGATEGFRDWNQRIVPGMMGKKLKHRAIWMYRRQEHPMAVL</sequence>
<dbReference type="EMBL" id="KN829713">
    <property type="protein sequence ID" value="KIK73470.1"/>
    <property type="molecule type" value="Genomic_DNA"/>
</dbReference>
<dbReference type="OrthoDB" id="2691990at2759"/>
<dbReference type="AlphaFoldDB" id="A0A0D0D8Q9"/>
<dbReference type="HOGENOM" id="CLU_1525669_0_0_1"/>
<organism evidence="1 2">
    <name type="scientific">Paxillus rubicundulus Ve08.2h10</name>
    <dbReference type="NCBI Taxonomy" id="930991"/>
    <lineage>
        <taxon>Eukaryota</taxon>
        <taxon>Fungi</taxon>
        <taxon>Dikarya</taxon>
        <taxon>Basidiomycota</taxon>
        <taxon>Agaricomycotina</taxon>
        <taxon>Agaricomycetes</taxon>
        <taxon>Agaricomycetidae</taxon>
        <taxon>Boletales</taxon>
        <taxon>Paxilineae</taxon>
        <taxon>Paxillaceae</taxon>
        <taxon>Paxillus</taxon>
    </lineage>
</organism>
<evidence type="ECO:0000313" key="1">
    <source>
        <dbReference type="EMBL" id="KIK73470.1"/>
    </source>
</evidence>
<gene>
    <name evidence="1" type="ORF">PAXRUDRAFT_29251</name>
</gene>
<dbReference type="Proteomes" id="UP000054538">
    <property type="component" value="Unassembled WGS sequence"/>
</dbReference>
<accession>A0A0D0D8Q9</accession>
<reference evidence="2" key="2">
    <citation type="submission" date="2015-01" db="EMBL/GenBank/DDBJ databases">
        <title>Evolutionary Origins and Diversification of the Mycorrhizal Mutualists.</title>
        <authorList>
            <consortium name="DOE Joint Genome Institute"/>
            <consortium name="Mycorrhizal Genomics Consortium"/>
            <person name="Kohler A."/>
            <person name="Kuo A."/>
            <person name="Nagy L.G."/>
            <person name="Floudas D."/>
            <person name="Copeland A."/>
            <person name="Barry K.W."/>
            <person name="Cichocki N."/>
            <person name="Veneault-Fourrey C."/>
            <person name="LaButti K."/>
            <person name="Lindquist E.A."/>
            <person name="Lipzen A."/>
            <person name="Lundell T."/>
            <person name="Morin E."/>
            <person name="Murat C."/>
            <person name="Riley R."/>
            <person name="Ohm R."/>
            <person name="Sun H."/>
            <person name="Tunlid A."/>
            <person name="Henrissat B."/>
            <person name="Grigoriev I.V."/>
            <person name="Hibbett D.S."/>
            <person name="Martin F."/>
        </authorList>
    </citation>
    <scope>NUCLEOTIDE SEQUENCE [LARGE SCALE GENOMIC DNA]</scope>
    <source>
        <strain evidence="2">Ve08.2h10</strain>
    </source>
</reference>
<keyword evidence="2" id="KW-1185">Reference proteome</keyword>
<dbReference type="InParanoid" id="A0A0D0D8Q9"/>
<proteinExistence type="predicted"/>
<protein>
    <submittedName>
        <fullName evidence="1">Uncharacterized protein</fullName>
    </submittedName>
</protein>
<name>A0A0D0D8Q9_9AGAM</name>
<reference evidence="1 2" key="1">
    <citation type="submission" date="2014-04" db="EMBL/GenBank/DDBJ databases">
        <authorList>
            <consortium name="DOE Joint Genome Institute"/>
            <person name="Kuo A."/>
            <person name="Kohler A."/>
            <person name="Jargeat P."/>
            <person name="Nagy L.G."/>
            <person name="Floudas D."/>
            <person name="Copeland A."/>
            <person name="Barry K.W."/>
            <person name="Cichocki N."/>
            <person name="Veneault-Fourrey C."/>
            <person name="LaButti K."/>
            <person name="Lindquist E.A."/>
            <person name="Lipzen A."/>
            <person name="Lundell T."/>
            <person name="Morin E."/>
            <person name="Murat C."/>
            <person name="Sun H."/>
            <person name="Tunlid A."/>
            <person name="Henrissat B."/>
            <person name="Grigoriev I.V."/>
            <person name="Hibbett D.S."/>
            <person name="Martin F."/>
            <person name="Nordberg H.P."/>
            <person name="Cantor M.N."/>
            <person name="Hua S.X."/>
        </authorList>
    </citation>
    <scope>NUCLEOTIDE SEQUENCE [LARGE SCALE GENOMIC DNA]</scope>
    <source>
        <strain evidence="1 2">Ve08.2h10</strain>
    </source>
</reference>
<evidence type="ECO:0000313" key="2">
    <source>
        <dbReference type="Proteomes" id="UP000054538"/>
    </source>
</evidence>